<feature type="compositionally biased region" description="Acidic residues" evidence="1">
    <location>
        <begin position="53"/>
        <end position="72"/>
    </location>
</feature>
<dbReference type="AlphaFoldDB" id="A0AAV3PUG7"/>
<feature type="region of interest" description="Disordered" evidence="1">
    <location>
        <begin position="38"/>
        <end position="72"/>
    </location>
</feature>
<organism evidence="2 3">
    <name type="scientific">Lithospermum erythrorhizon</name>
    <name type="common">Purple gromwell</name>
    <name type="synonym">Lithospermum officinale var. erythrorhizon</name>
    <dbReference type="NCBI Taxonomy" id="34254"/>
    <lineage>
        <taxon>Eukaryota</taxon>
        <taxon>Viridiplantae</taxon>
        <taxon>Streptophyta</taxon>
        <taxon>Embryophyta</taxon>
        <taxon>Tracheophyta</taxon>
        <taxon>Spermatophyta</taxon>
        <taxon>Magnoliopsida</taxon>
        <taxon>eudicotyledons</taxon>
        <taxon>Gunneridae</taxon>
        <taxon>Pentapetalae</taxon>
        <taxon>asterids</taxon>
        <taxon>lamiids</taxon>
        <taxon>Boraginales</taxon>
        <taxon>Boraginaceae</taxon>
        <taxon>Boraginoideae</taxon>
        <taxon>Lithospermeae</taxon>
        <taxon>Lithospermum</taxon>
    </lineage>
</organism>
<dbReference type="Proteomes" id="UP001454036">
    <property type="component" value="Unassembled WGS sequence"/>
</dbReference>
<reference evidence="2 3" key="1">
    <citation type="submission" date="2024-01" db="EMBL/GenBank/DDBJ databases">
        <title>The complete chloroplast genome sequence of Lithospermum erythrorhizon: insights into the phylogenetic relationship among Boraginaceae species and the maternal lineages of purple gromwells.</title>
        <authorList>
            <person name="Okada T."/>
            <person name="Watanabe K."/>
        </authorList>
    </citation>
    <scope>NUCLEOTIDE SEQUENCE [LARGE SCALE GENOMIC DNA]</scope>
</reference>
<gene>
    <name evidence="2" type="ORF">LIER_37947</name>
</gene>
<evidence type="ECO:0000256" key="1">
    <source>
        <dbReference type="SAM" id="MobiDB-lite"/>
    </source>
</evidence>
<name>A0AAV3PUG7_LITER</name>
<accession>A0AAV3PUG7</accession>
<keyword evidence="3" id="KW-1185">Reference proteome</keyword>
<evidence type="ECO:0000313" key="2">
    <source>
        <dbReference type="EMBL" id="GAA0154711.1"/>
    </source>
</evidence>
<protein>
    <submittedName>
        <fullName evidence="2">Uncharacterized protein</fullName>
    </submittedName>
</protein>
<proteinExistence type="predicted"/>
<sequence>MSLTYDMKEVIAPRKTRNNRSGVEELTLAKIIREKLAKGKNMRPEDPSQVILEENDEINQDENLDEDYDNEEELEDEVEDHVVSKAHLKGICDVGTTDPNEAIAWLKSMEKFFRAMRCPNHIKVDLVAYVLVDEADN</sequence>
<comment type="caution">
    <text evidence="2">The sequence shown here is derived from an EMBL/GenBank/DDBJ whole genome shotgun (WGS) entry which is preliminary data.</text>
</comment>
<dbReference type="EMBL" id="BAABME010018697">
    <property type="protein sequence ID" value="GAA0154711.1"/>
    <property type="molecule type" value="Genomic_DNA"/>
</dbReference>
<evidence type="ECO:0000313" key="3">
    <source>
        <dbReference type="Proteomes" id="UP001454036"/>
    </source>
</evidence>